<name>A0A8X6KCV7_TRICU</name>
<feature type="compositionally biased region" description="Basic and acidic residues" evidence="1">
    <location>
        <begin position="1"/>
        <end position="11"/>
    </location>
</feature>
<keyword evidence="3" id="KW-1185">Reference proteome</keyword>
<organism evidence="2 3">
    <name type="scientific">Trichonephila clavata</name>
    <name type="common">Joro spider</name>
    <name type="synonym">Nephila clavata</name>
    <dbReference type="NCBI Taxonomy" id="2740835"/>
    <lineage>
        <taxon>Eukaryota</taxon>
        <taxon>Metazoa</taxon>
        <taxon>Ecdysozoa</taxon>
        <taxon>Arthropoda</taxon>
        <taxon>Chelicerata</taxon>
        <taxon>Arachnida</taxon>
        <taxon>Araneae</taxon>
        <taxon>Araneomorphae</taxon>
        <taxon>Entelegynae</taxon>
        <taxon>Araneoidea</taxon>
        <taxon>Nephilidae</taxon>
        <taxon>Trichonephila</taxon>
    </lineage>
</organism>
<comment type="caution">
    <text evidence="2">The sequence shown here is derived from an EMBL/GenBank/DDBJ whole genome shotgun (WGS) entry which is preliminary data.</text>
</comment>
<sequence length="95" mass="10866">MQKIDPIDRLAHIQTPPRFPSTTASSDSASHPMRTLLHFAPAIGQLTVTRLLFKYKMRNVRPLLRPAAIAVNRSSRRRLLLYSVCWANEERVSLL</sequence>
<dbReference type="EMBL" id="BMAO01031091">
    <property type="protein sequence ID" value="GFQ72260.1"/>
    <property type="molecule type" value="Genomic_DNA"/>
</dbReference>
<protein>
    <submittedName>
        <fullName evidence="2">Uncharacterized protein</fullName>
    </submittedName>
</protein>
<gene>
    <name evidence="2" type="ORF">TNCT_236371</name>
</gene>
<evidence type="ECO:0000313" key="2">
    <source>
        <dbReference type="EMBL" id="GFQ72260.1"/>
    </source>
</evidence>
<feature type="compositionally biased region" description="Polar residues" evidence="1">
    <location>
        <begin position="20"/>
        <end position="29"/>
    </location>
</feature>
<evidence type="ECO:0000313" key="3">
    <source>
        <dbReference type="Proteomes" id="UP000887116"/>
    </source>
</evidence>
<dbReference type="AlphaFoldDB" id="A0A8X6KCV7"/>
<proteinExistence type="predicted"/>
<dbReference type="Proteomes" id="UP000887116">
    <property type="component" value="Unassembled WGS sequence"/>
</dbReference>
<evidence type="ECO:0000256" key="1">
    <source>
        <dbReference type="SAM" id="MobiDB-lite"/>
    </source>
</evidence>
<accession>A0A8X6KCV7</accession>
<reference evidence="2" key="1">
    <citation type="submission" date="2020-07" db="EMBL/GenBank/DDBJ databases">
        <title>Multicomponent nature underlies the extraordinary mechanical properties of spider dragline silk.</title>
        <authorList>
            <person name="Kono N."/>
            <person name="Nakamura H."/>
            <person name="Mori M."/>
            <person name="Yoshida Y."/>
            <person name="Ohtoshi R."/>
            <person name="Malay A.D."/>
            <person name="Moran D.A.P."/>
            <person name="Tomita M."/>
            <person name="Numata K."/>
            <person name="Arakawa K."/>
        </authorList>
    </citation>
    <scope>NUCLEOTIDE SEQUENCE</scope>
</reference>
<feature type="region of interest" description="Disordered" evidence="1">
    <location>
        <begin position="1"/>
        <end position="29"/>
    </location>
</feature>